<keyword evidence="3" id="KW-0443">Lipid metabolism</keyword>
<name>A0AAA9TI91_BOVIN</name>
<keyword evidence="2" id="KW-0276">Fatty acid metabolism</keyword>
<evidence type="ECO:0000256" key="4">
    <source>
        <dbReference type="ARBA" id="ARBA00023160"/>
    </source>
</evidence>
<keyword evidence="4" id="KW-0275">Fatty acid biosynthesis</keyword>
<dbReference type="Pfam" id="PF00487">
    <property type="entry name" value="FA_desaturase"/>
    <property type="match status" value="1"/>
</dbReference>
<dbReference type="InterPro" id="IPR005804">
    <property type="entry name" value="FA_desaturase_dom"/>
</dbReference>
<sequence>MTALLGVRELLLLLATSFRDSHVGSRQRVTPRKKLTLGRHWGTLTLGATLRDDSEDGLSSSLDSPHCGGLRMQSSVMKVCTSFTAEYAKYGHVKMHHGYTNVLGLGDSSTWRLPCLNRYVYMFLAPLLIPIITPLVAVERLREVELRTALRTLGLISLGLYSQYWLLLNVSGFQSPSSALACMLITRSLLAHPYLHVNIFQHIGLPMFSPDKKPRRIHMMSLGVLNLPRLPVLDWAFGHSLISCHVEHHLFPRLSDNMCLKVKPVVSQFLHEKQLPYNEDSYLARFWLFLQRYEEFMVQTPPITELVGLQ</sequence>
<evidence type="ECO:0000256" key="1">
    <source>
        <dbReference type="ARBA" id="ARBA00022516"/>
    </source>
</evidence>
<organism evidence="7 8">
    <name type="scientific">Bos taurus</name>
    <name type="common">Bovine</name>
    <dbReference type="NCBI Taxonomy" id="9913"/>
    <lineage>
        <taxon>Eukaryota</taxon>
        <taxon>Metazoa</taxon>
        <taxon>Chordata</taxon>
        <taxon>Craniata</taxon>
        <taxon>Vertebrata</taxon>
        <taxon>Euteleostomi</taxon>
        <taxon>Mammalia</taxon>
        <taxon>Eutheria</taxon>
        <taxon>Laurasiatheria</taxon>
        <taxon>Artiodactyla</taxon>
        <taxon>Ruminantia</taxon>
        <taxon>Pecora</taxon>
        <taxon>Bovidae</taxon>
        <taxon>Bovinae</taxon>
        <taxon>Bos</taxon>
    </lineage>
</organism>
<dbReference type="GeneTree" id="ENSGT00950000182990"/>
<keyword evidence="5" id="KW-0732">Signal</keyword>
<keyword evidence="1" id="KW-0444">Lipid biosynthesis</keyword>
<dbReference type="AlphaFoldDB" id="A0AAA9TI91"/>
<feature type="domain" description="Fatty acid desaturase" evidence="6">
    <location>
        <begin position="81"/>
        <end position="279"/>
    </location>
</feature>
<evidence type="ECO:0000313" key="7">
    <source>
        <dbReference type="Ensembl" id="ENSBTAP00000096628.1"/>
    </source>
</evidence>
<keyword evidence="8" id="KW-1185">Reference proteome</keyword>
<dbReference type="Proteomes" id="UP000009136">
    <property type="component" value="Chromosome 19"/>
</dbReference>
<feature type="signal peptide" evidence="5">
    <location>
        <begin position="1"/>
        <end position="25"/>
    </location>
</feature>
<feature type="chain" id="PRO_5041934022" evidence="5">
    <location>
        <begin position="26"/>
        <end position="310"/>
    </location>
</feature>
<dbReference type="InterPro" id="IPR012171">
    <property type="entry name" value="Fatty_acid_desaturase"/>
</dbReference>
<dbReference type="PANTHER" id="PTHR19353">
    <property type="entry name" value="FATTY ACID DESATURASE 2"/>
    <property type="match status" value="1"/>
</dbReference>
<reference evidence="7" key="2">
    <citation type="submission" date="2025-08" db="UniProtKB">
        <authorList>
            <consortium name="Ensembl"/>
        </authorList>
    </citation>
    <scope>IDENTIFICATION</scope>
    <source>
        <strain evidence="7">Hereford</strain>
    </source>
</reference>
<evidence type="ECO:0000256" key="3">
    <source>
        <dbReference type="ARBA" id="ARBA00023098"/>
    </source>
</evidence>
<evidence type="ECO:0000256" key="2">
    <source>
        <dbReference type="ARBA" id="ARBA00022832"/>
    </source>
</evidence>
<reference evidence="7" key="3">
    <citation type="submission" date="2025-09" db="UniProtKB">
        <authorList>
            <consortium name="Ensembl"/>
        </authorList>
    </citation>
    <scope>IDENTIFICATION</scope>
    <source>
        <strain evidence="7">Hereford</strain>
    </source>
</reference>
<dbReference type="Ensembl" id="ENSBTAT00000104497.2">
    <property type="protein sequence ID" value="ENSBTAP00000096628.1"/>
    <property type="gene ID" value="ENSBTAG00000017242.7"/>
</dbReference>
<dbReference type="GO" id="GO:0016491">
    <property type="term" value="F:oxidoreductase activity"/>
    <property type="evidence" value="ECO:0007669"/>
    <property type="project" value="InterPro"/>
</dbReference>
<proteinExistence type="predicted"/>
<dbReference type="GO" id="GO:0006633">
    <property type="term" value="P:fatty acid biosynthetic process"/>
    <property type="evidence" value="ECO:0007669"/>
    <property type="project" value="UniProtKB-KW"/>
</dbReference>
<evidence type="ECO:0000313" key="8">
    <source>
        <dbReference type="Proteomes" id="UP000009136"/>
    </source>
</evidence>
<accession>A0AAA9TI91</accession>
<protein>
    <submittedName>
        <fullName evidence="7">Fatty acid desaturase 6</fullName>
    </submittedName>
</protein>
<evidence type="ECO:0000259" key="6">
    <source>
        <dbReference type="Pfam" id="PF00487"/>
    </source>
</evidence>
<gene>
    <name evidence="7" type="primary">FADS6</name>
</gene>
<reference evidence="7" key="1">
    <citation type="submission" date="2018-03" db="EMBL/GenBank/DDBJ databases">
        <title>ARS-UCD1.2.</title>
        <authorList>
            <person name="Rosen B.D."/>
            <person name="Bickhart D.M."/>
            <person name="Koren S."/>
            <person name="Schnabel R.D."/>
            <person name="Hall R."/>
            <person name="Zimin A."/>
            <person name="Dreischer C."/>
            <person name="Schultheiss S."/>
            <person name="Schroeder S.G."/>
            <person name="Elsik C.G."/>
            <person name="Couldrey C."/>
            <person name="Liu G.E."/>
            <person name="Van Tassell C.P."/>
            <person name="Phillippy A.M."/>
            <person name="Smith T.P.L."/>
            <person name="Medrano J.F."/>
        </authorList>
    </citation>
    <scope>NUCLEOTIDE SEQUENCE [LARGE SCALE GENOMIC DNA]</scope>
    <source>
        <strain evidence="7">Hereford</strain>
    </source>
</reference>
<dbReference type="PANTHER" id="PTHR19353:SF13">
    <property type="entry name" value="FATTY ACID DESATURASE 6"/>
    <property type="match status" value="1"/>
</dbReference>
<evidence type="ECO:0000256" key="5">
    <source>
        <dbReference type="SAM" id="SignalP"/>
    </source>
</evidence>